<keyword evidence="1" id="KW-1133">Transmembrane helix</keyword>
<organism evidence="3 4">
    <name type="scientific">Tritonibacter litoralis</name>
    <dbReference type="NCBI Taxonomy" id="2662264"/>
    <lineage>
        <taxon>Bacteria</taxon>
        <taxon>Pseudomonadati</taxon>
        <taxon>Pseudomonadota</taxon>
        <taxon>Alphaproteobacteria</taxon>
        <taxon>Rhodobacterales</taxon>
        <taxon>Paracoccaceae</taxon>
        <taxon>Tritonibacter</taxon>
    </lineage>
</organism>
<evidence type="ECO:0000256" key="2">
    <source>
        <dbReference type="SAM" id="SignalP"/>
    </source>
</evidence>
<feature type="chain" id="PRO_5032460625" description="Transmembrane protein" evidence="2">
    <location>
        <begin position="22"/>
        <end position="261"/>
    </location>
</feature>
<protein>
    <recommendedName>
        <fullName evidence="5">Transmembrane protein</fullName>
    </recommendedName>
</protein>
<keyword evidence="4" id="KW-1185">Reference proteome</keyword>
<sequence length="261" mass="28915">MRLFLTILAFGFLALSGMATAQTTDKEEVVLGLSQNRVEITTDFDGSEILIFGAVKREGPIPTSAPLHVLVTLSGPSLPTVVRRKGKLFGIWTNVDSVTVDKAPIFYAVATSAPFEEMLSQSNDRRYRVSIERAILSIGAKVAHAEAEDYVAALVRIRENQEKYILLEDTVQVDQQTLFRTRIQMPPDLTEGEYQARILLTRDGQVIADHSSSIDVRKVGLERFLFTLSREQPVIYGLLALAIAMVAGWGASAIFRLLRYG</sequence>
<feature type="transmembrane region" description="Helical" evidence="1">
    <location>
        <begin position="234"/>
        <end position="258"/>
    </location>
</feature>
<evidence type="ECO:0008006" key="5">
    <source>
        <dbReference type="Google" id="ProtNLM"/>
    </source>
</evidence>
<dbReference type="Proteomes" id="UP000444174">
    <property type="component" value="Unassembled WGS sequence"/>
</dbReference>
<name>A0A843YIY9_9RHOB</name>
<gene>
    <name evidence="3" type="ORF">GFB49_12065</name>
</gene>
<keyword evidence="2" id="KW-0732">Signal</keyword>
<evidence type="ECO:0000256" key="1">
    <source>
        <dbReference type="SAM" id="Phobius"/>
    </source>
</evidence>
<evidence type="ECO:0000313" key="4">
    <source>
        <dbReference type="Proteomes" id="UP000444174"/>
    </source>
</evidence>
<comment type="caution">
    <text evidence="3">The sequence shown here is derived from an EMBL/GenBank/DDBJ whole genome shotgun (WGS) entry which is preliminary data.</text>
</comment>
<feature type="signal peptide" evidence="2">
    <location>
        <begin position="1"/>
        <end position="21"/>
    </location>
</feature>
<dbReference type="EMBL" id="WIBF01000007">
    <property type="protein sequence ID" value="MQQ09193.1"/>
    <property type="molecule type" value="Genomic_DNA"/>
</dbReference>
<keyword evidence="1" id="KW-0812">Transmembrane</keyword>
<reference evidence="3 4" key="1">
    <citation type="submission" date="2019-10" db="EMBL/GenBank/DDBJ databases">
        <title>Epibacterium sp. nov., isolated from seawater.</title>
        <authorList>
            <person name="Zhang X."/>
            <person name="Li N."/>
        </authorList>
    </citation>
    <scope>NUCLEOTIDE SEQUENCE [LARGE SCALE GENOMIC DNA]</scope>
    <source>
        <strain evidence="3 4">SM1979</strain>
    </source>
</reference>
<dbReference type="RefSeq" id="WP_153216146.1">
    <property type="nucleotide sequence ID" value="NZ_WIBF01000007.1"/>
</dbReference>
<proteinExistence type="predicted"/>
<dbReference type="Pfam" id="PF09608">
    <property type="entry name" value="Alph_Pro_TM"/>
    <property type="match status" value="1"/>
</dbReference>
<keyword evidence="1" id="KW-0472">Membrane</keyword>
<evidence type="ECO:0000313" key="3">
    <source>
        <dbReference type="EMBL" id="MQQ09193.1"/>
    </source>
</evidence>
<dbReference type="AlphaFoldDB" id="A0A843YIY9"/>
<dbReference type="InterPro" id="IPR019088">
    <property type="entry name" value="CHP02186-rel_TM"/>
</dbReference>
<accession>A0A843YIY9</accession>